<feature type="domain" description="HTH cro/C1-type" evidence="1">
    <location>
        <begin position="7"/>
        <end position="61"/>
    </location>
</feature>
<proteinExistence type="predicted"/>
<reference evidence="2 3" key="1">
    <citation type="submission" date="2018-08" db="EMBL/GenBank/DDBJ databases">
        <title>A genome reference for cultivated species of the human gut microbiota.</title>
        <authorList>
            <person name="Zou Y."/>
            <person name="Xue W."/>
            <person name="Luo G."/>
        </authorList>
    </citation>
    <scope>NUCLEOTIDE SEQUENCE [LARGE SCALE GENOMIC DNA]</scope>
    <source>
        <strain evidence="2 3">AM35-14</strain>
    </source>
</reference>
<dbReference type="InterPro" id="IPR001387">
    <property type="entry name" value="Cro/C1-type_HTH"/>
</dbReference>
<dbReference type="CDD" id="cd00093">
    <property type="entry name" value="HTH_XRE"/>
    <property type="match status" value="1"/>
</dbReference>
<dbReference type="GO" id="GO:0003677">
    <property type="term" value="F:DNA binding"/>
    <property type="evidence" value="ECO:0007669"/>
    <property type="project" value="InterPro"/>
</dbReference>
<sequence length="138" mass="15926">MTTAQKLKDARAFRDMTQQALSDVTGISVRLIQKYESGVRTPKDENLEKLANALRISPKALSEVAIGTYEDVMFMLFELEKEYGKITIEPIAGKAAICIDNRTLTDMLLSWKQAKEERAAEDLREWEMTYPREEYMRK</sequence>
<evidence type="ECO:0000313" key="3">
    <source>
        <dbReference type="Proteomes" id="UP000283975"/>
    </source>
</evidence>
<dbReference type="AlphaFoldDB" id="A0A414ADX6"/>
<dbReference type="Proteomes" id="UP000283975">
    <property type="component" value="Unassembled WGS sequence"/>
</dbReference>
<dbReference type="PROSITE" id="PS50943">
    <property type="entry name" value="HTH_CROC1"/>
    <property type="match status" value="1"/>
</dbReference>
<comment type="caution">
    <text evidence="2">The sequence shown here is derived from an EMBL/GenBank/DDBJ whole genome shotgun (WGS) entry which is preliminary data.</text>
</comment>
<dbReference type="SUPFAM" id="SSF47413">
    <property type="entry name" value="lambda repressor-like DNA-binding domains"/>
    <property type="match status" value="1"/>
</dbReference>
<accession>A0A414ADX6</accession>
<gene>
    <name evidence="2" type="ORF">DW839_32640</name>
</gene>
<protein>
    <submittedName>
        <fullName evidence="2">XRE family transcriptional regulator</fullName>
    </submittedName>
</protein>
<name>A0A414ADX6_9FIRM</name>
<dbReference type="Pfam" id="PF01381">
    <property type="entry name" value="HTH_3"/>
    <property type="match status" value="1"/>
</dbReference>
<dbReference type="Gene3D" id="1.10.260.40">
    <property type="entry name" value="lambda repressor-like DNA-binding domains"/>
    <property type="match status" value="1"/>
</dbReference>
<evidence type="ECO:0000313" key="2">
    <source>
        <dbReference type="EMBL" id="RHC45189.1"/>
    </source>
</evidence>
<dbReference type="EMBL" id="QSHZ01000080">
    <property type="protein sequence ID" value="RHC45189.1"/>
    <property type="molecule type" value="Genomic_DNA"/>
</dbReference>
<dbReference type="SMART" id="SM00530">
    <property type="entry name" value="HTH_XRE"/>
    <property type="match status" value="1"/>
</dbReference>
<evidence type="ECO:0000259" key="1">
    <source>
        <dbReference type="PROSITE" id="PS50943"/>
    </source>
</evidence>
<dbReference type="InterPro" id="IPR010982">
    <property type="entry name" value="Lambda_DNA-bd_dom_sf"/>
</dbReference>
<organism evidence="2 3">
    <name type="scientific">Enterocloster bolteae</name>
    <dbReference type="NCBI Taxonomy" id="208479"/>
    <lineage>
        <taxon>Bacteria</taxon>
        <taxon>Bacillati</taxon>
        <taxon>Bacillota</taxon>
        <taxon>Clostridia</taxon>
        <taxon>Lachnospirales</taxon>
        <taxon>Lachnospiraceae</taxon>
        <taxon>Enterocloster</taxon>
    </lineage>
</organism>